<comment type="catalytic activity">
    <reaction evidence="4">
        <text>a quinol + 2 Fe(III)-[cytochrome c](out) = a quinone + 2 Fe(II)-[cytochrome c](out) + 2 H(+)(out)</text>
        <dbReference type="Rhea" id="RHEA:11484"/>
        <dbReference type="Rhea" id="RHEA-COMP:10350"/>
        <dbReference type="Rhea" id="RHEA-COMP:14399"/>
        <dbReference type="ChEBI" id="CHEBI:15378"/>
        <dbReference type="ChEBI" id="CHEBI:24646"/>
        <dbReference type="ChEBI" id="CHEBI:29033"/>
        <dbReference type="ChEBI" id="CHEBI:29034"/>
        <dbReference type="ChEBI" id="CHEBI:132124"/>
        <dbReference type="EC" id="7.1.1.8"/>
    </reaction>
</comment>
<evidence type="ECO:0000256" key="2">
    <source>
        <dbReference type="ARBA" id="ARBA00012951"/>
    </source>
</evidence>
<organism evidence="8 9">
    <name type="scientific">Cryobacterium psychrophilum</name>
    <dbReference type="NCBI Taxonomy" id="41988"/>
    <lineage>
        <taxon>Bacteria</taxon>
        <taxon>Bacillati</taxon>
        <taxon>Actinomycetota</taxon>
        <taxon>Actinomycetes</taxon>
        <taxon>Micrococcales</taxon>
        <taxon>Microbacteriaceae</taxon>
        <taxon>Cryobacterium</taxon>
    </lineage>
</organism>
<evidence type="ECO:0000256" key="5">
    <source>
        <dbReference type="ARBA" id="ARBA00029568"/>
    </source>
</evidence>
<dbReference type="OrthoDB" id="9804503at2"/>
<keyword evidence="6" id="KW-1133">Transmembrane helix</keyword>
<dbReference type="InterPro" id="IPR016174">
    <property type="entry name" value="Di-haem_cyt_TM"/>
</dbReference>
<dbReference type="EC" id="7.1.1.8" evidence="2"/>
<accession>A0A4Y8KQD1</accession>
<feature type="domain" description="Cytochrome b/b6 N-terminal region profile" evidence="7">
    <location>
        <begin position="1"/>
        <end position="203"/>
    </location>
</feature>
<feature type="transmembrane region" description="Helical" evidence="6">
    <location>
        <begin position="172"/>
        <end position="193"/>
    </location>
</feature>
<name>A0A4Y8KQD1_9MICO</name>
<protein>
    <recommendedName>
        <fullName evidence="3">Cytochrome bc1 complex cytochrome b subunit</fullName>
        <ecNumber evidence="2">7.1.1.8</ecNumber>
    </recommendedName>
    <alternativeName>
        <fullName evidence="5">Cytochrome bc1 reductase complex subunit QcrB</fullName>
    </alternativeName>
</protein>
<evidence type="ECO:0000256" key="3">
    <source>
        <dbReference type="ARBA" id="ARBA00016116"/>
    </source>
</evidence>
<dbReference type="PANTHER" id="PTHR19271:SF16">
    <property type="entry name" value="CYTOCHROME B"/>
    <property type="match status" value="1"/>
</dbReference>
<dbReference type="SUPFAM" id="SSF81342">
    <property type="entry name" value="Transmembrane di-heme cytochromes"/>
    <property type="match status" value="1"/>
</dbReference>
<evidence type="ECO:0000256" key="4">
    <source>
        <dbReference type="ARBA" id="ARBA00029351"/>
    </source>
</evidence>
<dbReference type="Pfam" id="PF13631">
    <property type="entry name" value="Cytochrom_B_N_2"/>
    <property type="match status" value="1"/>
</dbReference>
<dbReference type="InterPro" id="IPR005797">
    <property type="entry name" value="Cyt_b/b6_N"/>
</dbReference>
<dbReference type="Gene3D" id="1.20.810.10">
    <property type="entry name" value="Cytochrome Bc1 Complex, Chain C"/>
    <property type="match status" value="1"/>
</dbReference>
<dbReference type="GO" id="GO:0008121">
    <property type="term" value="F:quinol-cytochrome-c reductase activity"/>
    <property type="evidence" value="ECO:0007669"/>
    <property type="project" value="UniProtKB-EC"/>
</dbReference>
<feature type="transmembrane region" description="Helical" evidence="6">
    <location>
        <begin position="77"/>
        <end position="98"/>
    </location>
</feature>
<evidence type="ECO:0000256" key="6">
    <source>
        <dbReference type="SAM" id="Phobius"/>
    </source>
</evidence>
<keyword evidence="6" id="KW-0472">Membrane</keyword>
<comment type="caution">
    <text evidence="8">The sequence shown here is derived from an EMBL/GenBank/DDBJ whole genome shotgun (WGS) entry which is preliminary data.</text>
</comment>
<keyword evidence="6" id="KW-0812">Transmembrane</keyword>
<feature type="transmembrane region" description="Helical" evidence="6">
    <location>
        <begin position="278"/>
        <end position="301"/>
    </location>
</feature>
<dbReference type="Proteomes" id="UP000298218">
    <property type="component" value="Unassembled WGS sequence"/>
</dbReference>
<dbReference type="GO" id="GO:0022904">
    <property type="term" value="P:respiratory electron transport chain"/>
    <property type="evidence" value="ECO:0007669"/>
    <property type="project" value="InterPro"/>
</dbReference>
<sequence>MWDVIDERMGISALAYPVPEHANRLAWTLGGITAVSFVLLIGTGIVLSQFYAPRPEIANQSVRAIESTDWGRLFRGVHFWAAQAMYVAAVLHLVRVFLSGSYKKPREGNWLVGVAMFGLLTFAIFTGTILKWDQESYEALGHNLEIGNLLGGLGFWFSPTFSDQVSILLRLYGAHVVILPGLILVLVILHFLLVKRHHMSPHPALPVGKSHEQAAAAEPTQPFTRHIRRLVAFGIALTGILGILAVLLPAPIGSTAVAGIEVTKPLWMFWWPFTLENWFGLPAIGWGEAVFFLLLVILPFVDRSPHRWWRHRPVAMTIGAIVALALIALTILMLVMPAQQHL</sequence>
<feature type="transmembrane region" description="Helical" evidence="6">
    <location>
        <begin position="313"/>
        <end position="336"/>
    </location>
</feature>
<feature type="transmembrane region" description="Helical" evidence="6">
    <location>
        <begin position="110"/>
        <end position="130"/>
    </location>
</feature>
<gene>
    <name evidence="8" type="ORF">E3T53_03620</name>
</gene>
<reference evidence="8 9" key="1">
    <citation type="submission" date="2019-03" db="EMBL/GenBank/DDBJ databases">
        <title>Genomics of glacier-inhabiting Cryobacterium strains.</title>
        <authorList>
            <person name="Liu Q."/>
            <person name="Xin Y.-H."/>
        </authorList>
    </citation>
    <scope>NUCLEOTIDE SEQUENCE [LARGE SCALE GENOMIC DNA]</scope>
    <source>
        <strain evidence="8 9">CGMCC 1.4292</strain>
    </source>
</reference>
<proteinExistence type="predicted"/>
<dbReference type="AlphaFoldDB" id="A0A4Y8KQD1"/>
<evidence type="ECO:0000313" key="8">
    <source>
        <dbReference type="EMBL" id="TFD81114.1"/>
    </source>
</evidence>
<keyword evidence="9" id="KW-1185">Reference proteome</keyword>
<dbReference type="PANTHER" id="PTHR19271">
    <property type="entry name" value="CYTOCHROME B"/>
    <property type="match status" value="1"/>
</dbReference>
<evidence type="ECO:0000259" key="7">
    <source>
        <dbReference type="PROSITE" id="PS51002"/>
    </source>
</evidence>
<comment type="cofactor">
    <cofactor evidence="1">
        <name>heme</name>
        <dbReference type="ChEBI" id="CHEBI:30413"/>
    </cofactor>
</comment>
<evidence type="ECO:0000313" key="9">
    <source>
        <dbReference type="Proteomes" id="UP000298218"/>
    </source>
</evidence>
<dbReference type="EMBL" id="SOHQ01000012">
    <property type="protein sequence ID" value="TFD81114.1"/>
    <property type="molecule type" value="Genomic_DNA"/>
</dbReference>
<evidence type="ECO:0000256" key="1">
    <source>
        <dbReference type="ARBA" id="ARBA00001971"/>
    </source>
</evidence>
<feature type="transmembrane region" description="Helical" evidence="6">
    <location>
        <begin position="230"/>
        <end position="258"/>
    </location>
</feature>
<dbReference type="GO" id="GO:0016020">
    <property type="term" value="C:membrane"/>
    <property type="evidence" value="ECO:0007669"/>
    <property type="project" value="InterPro"/>
</dbReference>
<dbReference type="PROSITE" id="PS51002">
    <property type="entry name" value="CYTB_NTER"/>
    <property type="match status" value="1"/>
</dbReference>
<dbReference type="InterPro" id="IPR027387">
    <property type="entry name" value="Cytb/b6-like_sf"/>
</dbReference>
<dbReference type="GO" id="GO:0016491">
    <property type="term" value="F:oxidoreductase activity"/>
    <property type="evidence" value="ECO:0007669"/>
    <property type="project" value="InterPro"/>
</dbReference>
<feature type="transmembrane region" description="Helical" evidence="6">
    <location>
        <begin position="25"/>
        <end position="47"/>
    </location>
</feature>